<evidence type="ECO:0000313" key="2">
    <source>
        <dbReference type="EMBL" id="KAK4417193.1"/>
    </source>
</evidence>
<dbReference type="Proteomes" id="UP001293254">
    <property type="component" value="Unassembled WGS sequence"/>
</dbReference>
<comment type="caution">
    <text evidence="2">The sequence shown here is derived from an EMBL/GenBank/DDBJ whole genome shotgun (WGS) entry which is preliminary data.</text>
</comment>
<dbReference type="Gene3D" id="2.60.40.150">
    <property type="entry name" value="C2 domain"/>
    <property type="match status" value="1"/>
</dbReference>
<proteinExistence type="predicted"/>
<gene>
    <name evidence="2" type="ORF">Salat_2544900</name>
</gene>
<evidence type="ECO:0000259" key="1">
    <source>
        <dbReference type="PROSITE" id="PS50004"/>
    </source>
</evidence>
<organism evidence="2 3">
    <name type="scientific">Sesamum alatum</name>
    <dbReference type="NCBI Taxonomy" id="300844"/>
    <lineage>
        <taxon>Eukaryota</taxon>
        <taxon>Viridiplantae</taxon>
        <taxon>Streptophyta</taxon>
        <taxon>Embryophyta</taxon>
        <taxon>Tracheophyta</taxon>
        <taxon>Spermatophyta</taxon>
        <taxon>Magnoliopsida</taxon>
        <taxon>eudicotyledons</taxon>
        <taxon>Gunneridae</taxon>
        <taxon>Pentapetalae</taxon>
        <taxon>asterids</taxon>
        <taxon>lamiids</taxon>
        <taxon>Lamiales</taxon>
        <taxon>Pedaliaceae</taxon>
        <taxon>Sesamum</taxon>
    </lineage>
</organism>
<evidence type="ECO:0000313" key="3">
    <source>
        <dbReference type="Proteomes" id="UP001293254"/>
    </source>
</evidence>
<keyword evidence="3" id="KW-1185">Reference proteome</keyword>
<accession>A0AAE1XTD0</accession>
<dbReference type="PANTHER" id="PTHR35503">
    <property type="entry name" value="OSJNBA0006M15.15 PROTEIN"/>
    <property type="match status" value="1"/>
</dbReference>
<reference evidence="2" key="2">
    <citation type="journal article" date="2024" name="Plant">
        <title>Genomic evolution and insights into agronomic trait innovations of Sesamum species.</title>
        <authorList>
            <person name="Miao H."/>
            <person name="Wang L."/>
            <person name="Qu L."/>
            <person name="Liu H."/>
            <person name="Sun Y."/>
            <person name="Le M."/>
            <person name="Wang Q."/>
            <person name="Wei S."/>
            <person name="Zheng Y."/>
            <person name="Lin W."/>
            <person name="Duan Y."/>
            <person name="Cao H."/>
            <person name="Xiong S."/>
            <person name="Wang X."/>
            <person name="Wei L."/>
            <person name="Li C."/>
            <person name="Ma Q."/>
            <person name="Ju M."/>
            <person name="Zhao R."/>
            <person name="Li G."/>
            <person name="Mu C."/>
            <person name="Tian Q."/>
            <person name="Mei H."/>
            <person name="Zhang T."/>
            <person name="Gao T."/>
            <person name="Zhang H."/>
        </authorList>
    </citation>
    <scope>NUCLEOTIDE SEQUENCE</scope>
    <source>
        <strain evidence="2">3651</strain>
    </source>
</reference>
<name>A0AAE1XTD0_9LAMI</name>
<dbReference type="AlphaFoldDB" id="A0AAE1XTD0"/>
<protein>
    <recommendedName>
        <fullName evidence="1">C2 domain-containing protein</fullName>
    </recommendedName>
</protein>
<dbReference type="PANTHER" id="PTHR35503:SF2">
    <property type="entry name" value="OS04G0455700 PROTEIN"/>
    <property type="match status" value="1"/>
</dbReference>
<dbReference type="PROSITE" id="PS50004">
    <property type="entry name" value="C2"/>
    <property type="match status" value="1"/>
</dbReference>
<dbReference type="InterPro" id="IPR000008">
    <property type="entry name" value="C2_dom"/>
</dbReference>
<dbReference type="InterPro" id="IPR035892">
    <property type="entry name" value="C2_domain_sf"/>
</dbReference>
<reference evidence="2" key="1">
    <citation type="submission" date="2020-06" db="EMBL/GenBank/DDBJ databases">
        <authorList>
            <person name="Li T."/>
            <person name="Hu X."/>
            <person name="Zhang T."/>
            <person name="Song X."/>
            <person name="Zhang H."/>
            <person name="Dai N."/>
            <person name="Sheng W."/>
            <person name="Hou X."/>
            <person name="Wei L."/>
        </authorList>
    </citation>
    <scope>NUCLEOTIDE SEQUENCE</scope>
    <source>
        <strain evidence="2">3651</strain>
        <tissue evidence="2">Leaf</tissue>
    </source>
</reference>
<dbReference type="EMBL" id="JACGWO010000010">
    <property type="protein sequence ID" value="KAK4417193.1"/>
    <property type="molecule type" value="Genomic_DNA"/>
</dbReference>
<feature type="domain" description="C2" evidence="1">
    <location>
        <begin position="1"/>
        <end position="144"/>
    </location>
</feature>
<sequence length="207" mass="22957">MDPHSSSLSCELRIIKAKNIDHIMKPSSSGGVLFVRCYLSTGNSTRAVRLETQEIEIPSKSDDDDDHSIITWNQTFSLDCSGAQESINRLKQGSTIVFELRHRRRSTSPPLIGRILQGSKLVGRGEVPWKNVVESAGMGIEQWVVMIPGRECVKLPAVQIAMKIEECGNKRRERKGVGEGRWGVHDEGCGSCVDYEFFAIEAALEAL</sequence>